<reference evidence="1" key="1">
    <citation type="submission" date="2023-09" db="EMBL/GenBank/DDBJ databases">
        <authorList>
            <person name="Zeng C."/>
        </authorList>
    </citation>
    <scope>NUCLEOTIDE SEQUENCE</scope>
    <source>
        <strain evidence="1">ZCY20-5</strain>
    </source>
</reference>
<dbReference type="EMBL" id="CP135996">
    <property type="protein sequence ID" value="WOC33318.1"/>
    <property type="molecule type" value="Genomic_DNA"/>
</dbReference>
<dbReference type="Proteomes" id="UP001300604">
    <property type="component" value="Chromosome"/>
</dbReference>
<dbReference type="RefSeq" id="WP_316935133.1">
    <property type="nucleotide sequence ID" value="NZ_CP135996.1"/>
</dbReference>
<proteinExistence type="predicted"/>
<accession>A0AA97H4E0</accession>
<evidence type="ECO:0008006" key="3">
    <source>
        <dbReference type="Google" id="ProtNLM"/>
    </source>
</evidence>
<reference evidence="1" key="2">
    <citation type="submission" date="2024-06" db="EMBL/GenBank/DDBJ databases">
        <title>Caproicibacterium argilliputei sp. nov, a novel caproic acid producing anaerobic bacterium isolated from pit mud.</title>
        <authorList>
            <person name="Xia S."/>
        </authorList>
    </citation>
    <scope>NUCLEOTIDE SEQUENCE</scope>
    <source>
        <strain evidence="1">ZCY20-5</strain>
    </source>
</reference>
<gene>
    <name evidence="1" type="ORF">PXC00_05470</name>
</gene>
<evidence type="ECO:0000313" key="1">
    <source>
        <dbReference type="EMBL" id="WOC33318.1"/>
    </source>
</evidence>
<dbReference type="AlphaFoldDB" id="A0AA97H4E0"/>
<evidence type="ECO:0000313" key="2">
    <source>
        <dbReference type="Proteomes" id="UP001300604"/>
    </source>
</evidence>
<sequence>MERTVKCRKLDMETYPPQSTLRLFLLSGVSVRRNDGQRGRHGTLDQSESDGGVVFSAFAVCDRKRGECRARFLPADCAACAAPGGFQPTHYAGALLPVPVLVHHALADRRQIADFYEALQA</sequence>
<protein>
    <recommendedName>
        <fullName evidence="3">Chloramphenicol acetyltransferase</fullName>
    </recommendedName>
</protein>
<keyword evidence="2" id="KW-1185">Reference proteome</keyword>
<organism evidence="1 2">
    <name type="scientific">Caproicibacterium argilliputei</name>
    <dbReference type="NCBI Taxonomy" id="3030016"/>
    <lineage>
        <taxon>Bacteria</taxon>
        <taxon>Bacillati</taxon>
        <taxon>Bacillota</taxon>
        <taxon>Clostridia</taxon>
        <taxon>Eubacteriales</taxon>
        <taxon>Oscillospiraceae</taxon>
        <taxon>Caproicibacterium</taxon>
    </lineage>
</organism>
<dbReference type="KEGG" id="carl:PXC00_05470"/>
<name>A0AA97H4E0_9FIRM</name>